<proteinExistence type="predicted"/>
<dbReference type="PANTHER" id="PTHR33332">
    <property type="entry name" value="REVERSE TRANSCRIPTASE DOMAIN-CONTAINING PROTEIN"/>
    <property type="match status" value="1"/>
</dbReference>
<dbReference type="Proteomes" id="UP001152795">
    <property type="component" value="Unassembled WGS sequence"/>
</dbReference>
<organism evidence="1 2">
    <name type="scientific">Paramuricea clavata</name>
    <name type="common">Red gorgonian</name>
    <name type="synonym">Violescent sea-whip</name>
    <dbReference type="NCBI Taxonomy" id="317549"/>
    <lineage>
        <taxon>Eukaryota</taxon>
        <taxon>Metazoa</taxon>
        <taxon>Cnidaria</taxon>
        <taxon>Anthozoa</taxon>
        <taxon>Octocorallia</taxon>
        <taxon>Malacalcyonacea</taxon>
        <taxon>Plexauridae</taxon>
        <taxon>Paramuricea</taxon>
    </lineage>
</organism>
<dbReference type="InterPro" id="IPR043502">
    <property type="entry name" value="DNA/RNA_pol_sf"/>
</dbReference>
<name>A0A6S7IZI2_PARCT</name>
<accession>A0A6S7IZI2</accession>
<dbReference type="PROSITE" id="PS50878">
    <property type="entry name" value="RT_POL"/>
    <property type="match status" value="1"/>
</dbReference>
<gene>
    <name evidence="1" type="ORF">PACLA_8A028289</name>
</gene>
<dbReference type="EMBL" id="CACRXK020013327">
    <property type="protein sequence ID" value="CAB4024955.1"/>
    <property type="molecule type" value="Genomic_DNA"/>
</dbReference>
<comment type="caution">
    <text evidence="1">The sequence shown here is derived from an EMBL/GenBank/DDBJ whole genome shotgun (WGS) entry which is preliminary data.</text>
</comment>
<protein>
    <submittedName>
        <fullName evidence="1">Uncharacterized protein</fullName>
    </submittedName>
</protein>
<feature type="non-terminal residue" evidence="1">
    <location>
        <position position="126"/>
    </location>
</feature>
<dbReference type="OrthoDB" id="5985347at2759"/>
<dbReference type="SUPFAM" id="SSF56672">
    <property type="entry name" value="DNA/RNA polymerases"/>
    <property type="match status" value="1"/>
</dbReference>
<evidence type="ECO:0000313" key="2">
    <source>
        <dbReference type="Proteomes" id="UP001152795"/>
    </source>
</evidence>
<dbReference type="InterPro" id="IPR000477">
    <property type="entry name" value="RT_dom"/>
</dbReference>
<sequence length="126" mass="14438">MESKKFTCDIFTDLKKAFDTVDHSNLLTKLNHYGIRGLIHDWFNSYLSDRSQTLLIGNCTSEVISCSYGVPQGSVLGPLLFLLYINDITSFSDNYEFCLFADDTSMLYPHCDIHALERIVNDELRK</sequence>
<dbReference type="AlphaFoldDB" id="A0A6S7IZI2"/>
<keyword evidence="2" id="KW-1185">Reference proteome</keyword>
<dbReference type="Pfam" id="PF00078">
    <property type="entry name" value="RVT_1"/>
    <property type="match status" value="1"/>
</dbReference>
<reference evidence="1" key="1">
    <citation type="submission" date="2020-04" db="EMBL/GenBank/DDBJ databases">
        <authorList>
            <person name="Alioto T."/>
            <person name="Alioto T."/>
            <person name="Gomez Garrido J."/>
        </authorList>
    </citation>
    <scope>NUCLEOTIDE SEQUENCE</scope>
    <source>
        <strain evidence="1">A484AB</strain>
    </source>
</reference>
<evidence type="ECO:0000313" key="1">
    <source>
        <dbReference type="EMBL" id="CAB4024955.1"/>
    </source>
</evidence>